<dbReference type="RefSeq" id="WP_051861156.1">
    <property type="nucleotide sequence ID" value="NZ_CAWLZI010000130.1"/>
</dbReference>
<dbReference type="Gene3D" id="1.20.1290.30">
    <property type="match status" value="1"/>
</dbReference>
<dbReference type="EMBL" id="CBSY010000041">
    <property type="protein sequence ID" value="CDH18569.1"/>
    <property type="molecule type" value="Genomic_DNA"/>
</dbReference>
<dbReference type="HOGENOM" id="CLU_175366_0_0_6"/>
<dbReference type="Pfam" id="PF08986">
    <property type="entry name" value="DUF1889"/>
    <property type="match status" value="1"/>
</dbReference>
<sequence length="100" mass="11442">MQKIHEVVLQHFNVLNTSSSTPHPSDECNIKDTLKFLKKENCELSSQSLNDWAVSNKWDAQFTKKVNEWLLKINSGGRVVIKHKGYGLSDSFKQKLLALK</sequence>
<dbReference type="InterPro" id="IPR037210">
    <property type="entry name" value="YoaC-like_sf"/>
</dbReference>
<dbReference type="Proteomes" id="UP000028500">
    <property type="component" value="Unassembled WGS sequence"/>
</dbReference>
<reference evidence="1" key="1">
    <citation type="submission" date="2013-07" db="EMBL/GenBank/DDBJ databases">
        <title>Sub-species coevolution in mutualistic symbiosis.</title>
        <authorList>
            <person name="Murfin K."/>
            <person name="Klassen J."/>
            <person name="Lee M."/>
            <person name="Forst S."/>
            <person name="Stock P."/>
            <person name="Goodrich-Blair H."/>
        </authorList>
    </citation>
    <scope>NUCLEOTIDE SEQUENCE [LARGE SCALE GENOMIC DNA]</scope>
    <source>
        <strain evidence="1">Kraussei Quebec</strain>
    </source>
</reference>
<evidence type="ECO:0000313" key="2">
    <source>
        <dbReference type="Proteomes" id="UP000028500"/>
    </source>
</evidence>
<dbReference type="OrthoDB" id="9154053at2"/>
<keyword evidence="2" id="KW-1185">Reference proteome</keyword>
<evidence type="ECO:0000313" key="1">
    <source>
        <dbReference type="EMBL" id="CDH18569.1"/>
    </source>
</evidence>
<comment type="caution">
    <text evidence="1">The sequence shown here is derived from an EMBL/GenBank/DDBJ whole genome shotgun (WGS) entry which is preliminary data.</text>
</comment>
<gene>
    <name evidence="1" type="ORF">XBKQ1_1350014</name>
</gene>
<organism evidence="1 2">
    <name type="scientific">Xenorhabdus bovienii str. kraussei Quebec</name>
    <dbReference type="NCBI Taxonomy" id="1398203"/>
    <lineage>
        <taxon>Bacteria</taxon>
        <taxon>Pseudomonadati</taxon>
        <taxon>Pseudomonadota</taxon>
        <taxon>Gammaproteobacteria</taxon>
        <taxon>Enterobacterales</taxon>
        <taxon>Morganellaceae</taxon>
        <taxon>Xenorhabdus</taxon>
    </lineage>
</organism>
<protein>
    <submittedName>
        <fullName evidence="1">Uncharacterized protein</fullName>
    </submittedName>
</protein>
<dbReference type="SUPFAM" id="SSF140670">
    <property type="entry name" value="YoaC-like"/>
    <property type="match status" value="1"/>
</dbReference>
<dbReference type="InterPro" id="IPR015079">
    <property type="entry name" value="DUF1889"/>
</dbReference>
<name>A0A077PFU6_XENBV</name>
<dbReference type="AlphaFoldDB" id="A0A077PFU6"/>
<accession>A0A077PFU6</accession>
<proteinExistence type="predicted"/>